<sequence>MAVVLITAITSTVAMPLLQEQIAIREIEFVARRFIAHNHFARQQALHLGEPVRLEPRLSGEWESGWIITSGCVGKTSKPSCMNKIWFSQDGTKPIFFKGGGRHFTDPHTGKVGILFNPAGAAKTAQGGFVANRLILGHSRAPYLERQLILASGGRWRICDPSRDAKRCH</sequence>
<protein>
    <recommendedName>
        <fullName evidence="8">General secretion pathway GspH domain-containing protein</fullName>
    </recommendedName>
</protein>
<dbReference type="Pfam" id="PF12019">
    <property type="entry name" value="GspH"/>
    <property type="match status" value="1"/>
</dbReference>
<evidence type="ECO:0000256" key="6">
    <source>
        <dbReference type="ARBA" id="ARBA00022989"/>
    </source>
</evidence>
<comment type="subcellular location">
    <subcellularLocation>
        <location evidence="1">Cell inner membrane</location>
        <topology evidence="1">Single-pass membrane protein</topology>
    </subcellularLocation>
</comment>
<dbReference type="AlphaFoldDB" id="A0A191UI47"/>
<dbReference type="Proteomes" id="UP000078463">
    <property type="component" value="Chromosome"/>
</dbReference>
<evidence type="ECO:0000313" key="10">
    <source>
        <dbReference type="Proteomes" id="UP000078463"/>
    </source>
</evidence>
<evidence type="ECO:0000256" key="1">
    <source>
        <dbReference type="ARBA" id="ARBA00004377"/>
    </source>
</evidence>
<feature type="domain" description="General secretion pathway GspH" evidence="8">
    <location>
        <begin position="31"/>
        <end position="153"/>
    </location>
</feature>
<gene>
    <name evidence="9" type="ORF">A8O14_01440</name>
</gene>
<evidence type="ECO:0000256" key="5">
    <source>
        <dbReference type="ARBA" id="ARBA00022692"/>
    </source>
</evidence>
<dbReference type="KEGG" id="pwu:A8O14_01440"/>
<evidence type="ECO:0000313" key="9">
    <source>
        <dbReference type="EMBL" id="ANJ00665.1"/>
    </source>
</evidence>
<proteinExistence type="predicted"/>
<keyword evidence="4" id="KW-0997">Cell inner membrane</keyword>
<evidence type="ECO:0000259" key="8">
    <source>
        <dbReference type="Pfam" id="PF12019"/>
    </source>
</evidence>
<name>A0A191UI47_9BURK</name>
<dbReference type="EMBL" id="CP015922">
    <property type="protein sequence ID" value="ANJ00665.1"/>
    <property type="molecule type" value="Genomic_DNA"/>
</dbReference>
<evidence type="ECO:0000256" key="2">
    <source>
        <dbReference type="ARBA" id="ARBA00022475"/>
    </source>
</evidence>
<dbReference type="OrthoDB" id="9129159at2"/>
<keyword evidence="6" id="KW-1133">Transmembrane helix</keyword>
<organism evidence="9 10">
    <name type="scientific">Polynucleobacter wuianus</name>
    <dbReference type="NCBI Taxonomy" id="1743168"/>
    <lineage>
        <taxon>Bacteria</taxon>
        <taxon>Pseudomonadati</taxon>
        <taxon>Pseudomonadota</taxon>
        <taxon>Betaproteobacteria</taxon>
        <taxon>Burkholderiales</taxon>
        <taxon>Burkholderiaceae</taxon>
        <taxon>Polynucleobacter</taxon>
    </lineage>
</organism>
<dbReference type="GO" id="GO:0015628">
    <property type="term" value="P:protein secretion by the type II secretion system"/>
    <property type="evidence" value="ECO:0007669"/>
    <property type="project" value="InterPro"/>
</dbReference>
<keyword evidence="2" id="KW-1003">Cell membrane</keyword>
<reference evidence="10" key="1">
    <citation type="submission" date="2016-05" db="EMBL/GenBank/DDBJ databases">
        <title>Polynucleobacter sp. QLW-P1FAT50C-4 genome.</title>
        <authorList>
            <person name="Hahn M.W."/>
        </authorList>
    </citation>
    <scope>NUCLEOTIDE SEQUENCE [LARGE SCALE GENOMIC DNA]</scope>
    <source>
        <strain evidence="10">QLW-P1FAT50C-4</strain>
    </source>
</reference>
<evidence type="ECO:0000256" key="7">
    <source>
        <dbReference type="ARBA" id="ARBA00023136"/>
    </source>
</evidence>
<dbReference type="InterPro" id="IPR022346">
    <property type="entry name" value="T2SS_GspH"/>
</dbReference>
<keyword evidence="3" id="KW-0488">Methylation</keyword>
<dbReference type="GO" id="GO:0005886">
    <property type="term" value="C:plasma membrane"/>
    <property type="evidence" value="ECO:0007669"/>
    <property type="project" value="UniProtKB-SubCell"/>
</dbReference>
<keyword evidence="10" id="KW-1185">Reference proteome</keyword>
<keyword evidence="7" id="KW-0472">Membrane</keyword>
<dbReference type="STRING" id="1743168.A8O14_01440"/>
<keyword evidence="5" id="KW-0812">Transmembrane</keyword>
<dbReference type="Gene3D" id="3.55.40.10">
    <property type="entry name" value="minor pseudopilin epsh domain"/>
    <property type="match status" value="1"/>
</dbReference>
<dbReference type="GO" id="GO:0015627">
    <property type="term" value="C:type II protein secretion system complex"/>
    <property type="evidence" value="ECO:0007669"/>
    <property type="project" value="InterPro"/>
</dbReference>
<evidence type="ECO:0000256" key="3">
    <source>
        <dbReference type="ARBA" id="ARBA00022481"/>
    </source>
</evidence>
<evidence type="ECO:0000256" key="4">
    <source>
        <dbReference type="ARBA" id="ARBA00022519"/>
    </source>
</evidence>
<accession>A0A191UI47</accession>